<gene>
    <name evidence="1" type="ORF">M8330_01940</name>
</gene>
<name>A0A9X2D4G7_9ACTN</name>
<accession>A0A9X2D4G7</accession>
<organism evidence="1 2">
    <name type="scientific">Nocardioides bruguierae</name>
    <dbReference type="NCBI Taxonomy" id="2945102"/>
    <lineage>
        <taxon>Bacteria</taxon>
        <taxon>Bacillati</taxon>
        <taxon>Actinomycetota</taxon>
        <taxon>Actinomycetes</taxon>
        <taxon>Propionibacteriales</taxon>
        <taxon>Nocardioidaceae</taxon>
        <taxon>Nocardioides</taxon>
    </lineage>
</organism>
<dbReference type="Proteomes" id="UP001139485">
    <property type="component" value="Unassembled WGS sequence"/>
</dbReference>
<dbReference type="RefSeq" id="WP_250825955.1">
    <property type="nucleotide sequence ID" value="NZ_JAMOIL010000001.1"/>
</dbReference>
<sequence length="200" mass="22279">MTRSPQCQCGHAAAHHEHYRPGTDCSRCACTELRRARGSRWSWLLGASPMAYLGADAAVWTLMSEPVDEPTTAGPSTWQAPSDRFRRLTRKETRLVRALEDELRAVAADLVDPRPGECLRCYVARTTDELGCDGTLRWSRRFRDLHAPAQASLDPRRGESEACDCRLLGVDVPADDRGCRGVVRGHEGGACSLWHHDRQV</sequence>
<dbReference type="EMBL" id="JAMOIL010000001">
    <property type="protein sequence ID" value="MCM0619053.1"/>
    <property type="molecule type" value="Genomic_DNA"/>
</dbReference>
<keyword evidence="2" id="KW-1185">Reference proteome</keyword>
<comment type="caution">
    <text evidence="1">The sequence shown here is derived from an EMBL/GenBank/DDBJ whole genome shotgun (WGS) entry which is preliminary data.</text>
</comment>
<reference evidence="1" key="1">
    <citation type="submission" date="2022-05" db="EMBL/GenBank/DDBJ databases">
        <authorList>
            <person name="Tuo L."/>
        </authorList>
    </citation>
    <scope>NUCLEOTIDE SEQUENCE</scope>
    <source>
        <strain evidence="1">BSK12Z-4</strain>
    </source>
</reference>
<evidence type="ECO:0000313" key="2">
    <source>
        <dbReference type="Proteomes" id="UP001139485"/>
    </source>
</evidence>
<protein>
    <submittedName>
        <fullName evidence="1">DUF2695 domain-containing protein</fullName>
    </submittedName>
</protein>
<dbReference type="AlphaFoldDB" id="A0A9X2D4G7"/>
<proteinExistence type="predicted"/>
<dbReference type="InterPro" id="IPR024248">
    <property type="entry name" value="DUF2695"/>
</dbReference>
<dbReference type="Pfam" id="PF10905">
    <property type="entry name" value="DUF2695"/>
    <property type="match status" value="1"/>
</dbReference>
<evidence type="ECO:0000313" key="1">
    <source>
        <dbReference type="EMBL" id="MCM0619053.1"/>
    </source>
</evidence>